<keyword evidence="5 10" id="KW-0031">Aminopeptidase</keyword>
<dbReference type="AlphaFoldDB" id="A0A318S8U8"/>
<evidence type="ECO:0000256" key="9">
    <source>
        <dbReference type="ARBA" id="ARBA00023049"/>
    </source>
</evidence>
<accession>A0A318S8U8</accession>
<gene>
    <name evidence="10" type="ORF">DES52_1116</name>
</gene>
<evidence type="ECO:0000256" key="8">
    <source>
        <dbReference type="ARBA" id="ARBA00022801"/>
    </source>
</evidence>
<comment type="cofactor">
    <cofactor evidence="3">
        <name>Zn(2+)</name>
        <dbReference type="ChEBI" id="CHEBI:29105"/>
    </cofactor>
</comment>
<evidence type="ECO:0000256" key="7">
    <source>
        <dbReference type="ARBA" id="ARBA00022723"/>
    </source>
</evidence>
<dbReference type="GO" id="GO:0006508">
    <property type="term" value="P:proteolysis"/>
    <property type="evidence" value="ECO:0007669"/>
    <property type="project" value="UniProtKB-KW"/>
</dbReference>
<comment type="caution">
    <text evidence="10">The sequence shown here is derived from an EMBL/GenBank/DDBJ whole genome shotgun (WGS) entry which is preliminary data.</text>
</comment>
<evidence type="ECO:0000256" key="3">
    <source>
        <dbReference type="ARBA" id="ARBA00001947"/>
    </source>
</evidence>
<protein>
    <submittedName>
        <fullName evidence="10">Aminopeptidase</fullName>
    </submittedName>
</protein>
<dbReference type="RefSeq" id="WP_110887424.1">
    <property type="nucleotide sequence ID" value="NZ_QJSX01000011.1"/>
</dbReference>
<sequence length="356" mass="38715">MIYDPVKHAELLVDYCVYAKGGERILVAASTLALPLVAAVHDALLARGAMPIVRLEYPSQLDDFIRLAPKALLANLHPVQLAEVESLDGSIRVLTPTPPSNVAPDRSALYRRTLAPVARERAKRKWNLTLFPTAYSAQASGMTLQAYETFVANAMFLGDADPVARWGEVRAMQAQLIERLSRADEVRIEGRGTDLTLSVKGRVWANSDGKRNMPSGEVFTGPLEASANGVIRYDLATVYAGREVSGIELEFRDGTVVRARADVGDDVLQAALDTDEGARRLGELGIGTNFGIQRASKNILFDEKIGGTVHLALGNAYPETLGTNVSALHWDMICDLREGGRILLDGEVFQESGRFV</sequence>
<dbReference type="GO" id="GO:0046872">
    <property type="term" value="F:metal ion binding"/>
    <property type="evidence" value="ECO:0007669"/>
    <property type="project" value="UniProtKB-KW"/>
</dbReference>
<comment type="cofactor">
    <cofactor evidence="1">
        <name>Co(2+)</name>
        <dbReference type="ChEBI" id="CHEBI:48828"/>
    </cofactor>
</comment>
<dbReference type="InterPro" id="IPR035097">
    <property type="entry name" value="M29_N-terminal"/>
</dbReference>
<keyword evidence="8" id="KW-0378">Hydrolase</keyword>
<dbReference type="InterPro" id="IPR000787">
    <property type="entry name" value="Peptidase_M29"/>
</dbReference>
<keyword evidence="6" id="KW-0645">Protease</keyword>
<dbReference type="InterPro" id="IPR052170">
    <property type="entry name" value="M29_Exopeptidase"/>
</dbReference>
<dbReference type="GO" id="GO:0004177">
    <property type="term" value="F:aminopeptidase activity"/>
    <property type="evidence" value="ECO:0007669"/>
    <property type="project" value="UniProtKB-KW"/>
</dbReference>
<organism evidence="10 11">
    <name type="scientific">Deinococcus yavapaiensis KR-236</name>
    <dbReference type="NCBI Taxonomy" id="694435"/>
    <lineage>
        <taxon>Bacteria</taxon>
        <taxon>Thermotogati</taxon>
        <taxon>Deinococcota</taxon>
        <taxon>Deinococci</taxon>
        <taxon>Deinococcales</taxon>
        <taxon>Deinococcaceae</taxon>
        <taxon>Deinococcus</taxon>
    </lineage>
</organism>
<evidence type="ECO:0000256" key="2">
    <source>
        <dbReference type="ARBA" id="ARBA00001946"/>
    </source>
</evidence>
<keyword evidence="7" id="KW-0479">Metal-binding</keyword>
<dbReference type="PANTHER" id="PTHR34448">
    <property type="entry name" value="AMINOPEPTIDASE"/>
    <property type="match status" value="1"/>
</dbReference>
<dbReference type="Proteomes" id="UP000248326">
    <property type="component" value="Unassembled WGS sequence"/>
</dbReference>
<evidence type="ECO:0000313" key="11">
    <source>
        <dbReference type="Proteomes" id="UP000248326"/>
    </source>
</evidence>
<dbReference type="Gene3D" id="3.40.1830.10">
    <property type="entry name" value="Thermophilic metalloprotease (M29)"/>
    <property type="match status" value="1"/>
</dbReference>
<evidence type="ECO:0000256" key="1">
    <source>
        <dbReference type="ARBA" id="ARBA00001941"/>
    </source>
</evidence>
<evidence type="ECO:0000256" key="6">
    <source>
        <dbReference type="ARBA" id="ARBA00022670"/>
    </source>
</evidence>
<dbReference type="SUPFAM" id="SSF144052">
    <property type="entry name" value="Thermophilic metalloprotease-like"/>
    <property type="match status" value="1"/>
</dbReference>
<dbReference type="OrthoDB" id="9803993at2"/>
<evidence type="ECO:0000256" key="5">
    <source>
        <dbReference type="ARBA" id="ARBA00022438"/>
    </source>
</evidence>
<comment type="similarity">
    <text evidence="4">Belongs to the peptidase M29 family.</text>
</comment>
<name>A0A318S8U8_9DEIO</name>
<keyword evidence="9" id="KW-0482">Metalloprotease</keyword>
<dbReference type="GO" id="GO:0008237">
    <property type="term" value="F:metallopeptidase activity"/>
    <property type="evidence" value="ECO:0007669"/>
    <property type="project" value="UniProtKB-KW"/>
</dbReference>
<evidence type="ECO:0000313" key="10">
    <source>
        <dbReference type="EMBL" id="PYE52836.1"/>
    </source>
</evidence>
<dbReference type="PANTHER" id="PTHR34448:SF1">
    <property type="entry name" value="BLL6088 PROTEIN"/>
    <property type="match status" value="1"/>
</dbReference>
<proteinExistence type="inferred from homology"/>
<keyword evidence="11" id="KW-1185">Reference proteome</keyword>
<evidence type="ECO:0000256" key="4">
    <source>
        <dbReference type="ARBA" id="ARBA00008236"/>
    </source>
</evidence>
<dbReference type="EMBL" id="QJSX01000011">
    <property type="protein sequence ID" value="PYE52836.1"/>
    <property type="molecule type" value="Genomic_DNA"/>
</dbReference>
<reference evidence="10 11" key="1">
    <citation type="submission" date="2018-06" db="EMBL/GenBank/DDBJ databases">
        <title>Genomic Encyclopedia of Type Strains, Phase IV (KMG-IV): sequencing the most valuable type-strain genomes for metagenomic binning, comparative biology and taxonomic classification.</title>
        <authorList>
            <person name="Goeker M."/>
        </authorList>
    </citation>
    <scope>NUCLEOTIDE SEQUENCE [LARGE SCALE GENOMIC DNA]</scope>
    <source>
        <strain evidence="10 11">DSM 18048</strain>
    </source>
</reference>
<dbReference type="Pfam" id="PF02073">
    <property type="entry name" value="Peptidase_M29"/>
    <property type="match status" value="1"/>
</dbReference>
<comment type="cofactor">
    <cofactor evidence="2">
        <name>Mg(2+)</name>
        <dbReference type="ChEBI" id="CHEBI:18420"/>
    </cofactor>
</comment>